<dbReference type="SUPFAM" id="SSF53448">
    <property type="entry name" value="Nucleotide-diphospho-sugar transferases"/>
    <property type="match status" value="1"/>
</dbReference>
<gene>
    <name evidence="10" type="ORF">MHA02_41050</name>
</gene>
<dbReference type="EMBL" id="BJZT01000049">
    <property type="protein sequence ID" value="GEP01718.1"/>
    <property type="molecule type" value="Genomic_DNA"/>
</dbReference>
<evidence type="ECO:0000256" key="2">
    <source>
        <dbReference type="ARBA" id="ARBA00004760"/>
    </source>
</evidence>
<evidence type="ECO:0000256" key="1">
    <source>
        <dbReference type="ARBA" id="ARBA00004141"/>
    </source>
</evidence>
<name>A0A512IVH0_9HYPH</name>
<dbReference type="GO" id="GO:0008120">
    <property type="term" value="F:ceramide glucosyltransferase activity"/>
    <property type="evidence" value="ECO:0007669"/>
    <property type="project" value="TreeGrafter"/>
</dbReference>
<keyword evidence="11" id="KW-1185">Reference proteome</keyword>
<dbReference type="PANTHER" id="PTHR12726:SF0">
    <property type="entry name" value="CERAMIDE GLUCOSYLTRANSFERASE"/>
    <property type="match status" value="1"/>
</dbReference>
<dbReference type="Pfam" id="PF13506">
    <property type="entry name" value="Glyco_transf_21"/>
    <property type="match status" value="1"/>
</dbReference>
<comment type="pathway">
    <text evidence="3">Sphingolipid metabolism.</text>
</comment>
<evidence type="ECO:0000256" key="8">
    <source>
        <dbReference type="ARBA" id="ARBA00023136"/>
    </source>
</evidence>
<evidence type="ECO:0000256" key="6">
    <source>
        <dbReference type="ARBA" id="ARBA00022692"/>
    </source>
</evidence>
<comment type="pathway">
    <text evidence="2">Lipid metabolism; sphingolipid metabolism.</text>
</comment>
<feature type="transmembrane region" description="Helical" evidence="9">
    <location>
        <begin position="41"/>
        <end position="64"/>
    </location>
</feature>
<dbReference type="InterPro" id="IPR025993">
    <property type="entry name" value="Ceramide_glucosylTrfase"/>
</dbReference>
<evidence type="ECO:0000256" key="9">
    <source>
        <dbReference type="SAM" id="Phobius"/>
    </source>
</evidence>
<sequence length="433" mass="46295">MNRTETAFQPRLLAQDDLQASLATPDIRPDPSNAAMDLTSLSAWISPLLLLVAVAGCVYALMAAAMAGRFARRAVPVLPEGAARPSVTILKPLCGMEPNLYSNLESFCRQDYAGRVQIVFGVQKSTDPAIQTVERLREAFPALRLDLVIDPSQHGANRKVSNLINMSERVAHDVVVLADSDMVVKPDYLERVVAELSQPGVTGVTCLYHGVPANRGVFAHLSALAIDVQFAPNVIVGTTLGLANPCFGSTIAMTRASLTAIGGFRAFKDDLADDYAIGEALRGLGGEVAIPNFTIGHTCVDTELSGLWRHELRWNRTIRNVDPAGYAGSVVTHAFPLALIAALVPGAGTGALTVAALALACRILLCLRIESAFGLTPHAYWLLPIRDMLSFINFTWSFVSGAVTWKGHDYRVVADGTLIPEHVIGSETGATSV</sequence>
<evidence type="ECO:0000256" key="7">
    <source>
        <dbReference type="ARBA" id="ARBA00022989"/>
    </source>
</evidence>
<evidence type="ECO:0000313" key="11">
    <source>
        <dbReference type="Proteomes" id="UP000321258"/>
    </source>
</evidence>
<reference evidence="10 11" key="1">
    <citation type="submission" date="2019-07" db="EMBL/GenBank/DDBJ databases">
        <title>Whole genome shotgun sequence of Methylobacterium haplocladii NBRC 107714.</title>
        <authorList>
            <person name="Hosoyama A."/>
            <person name="Uohara A."/>
            <person name="Ohji S."/>
            <person name="Ichikawa N."/>
        </authorList>
    </citation>
    <scope>NUCLEOTIDE SEQUENCE [LARGE SCALE GENOMIC DNA]</scope>
    <source>
        <strain evidence="10 11">NBRC 107714</strain>
    </source>
</reference>
<dbReference type="AlphaFoldDB" id="A0A512IVH0"/>
<keyword evidence="4" id="KW-0328">Glycosyltransferase</keyword>
<dbReference type="CDD" id="cd02520">
    <property type="entry name" value="Glucosylceramide_synthase"/>
    <property type="match status" value="1"/>
</dbReference>
<keyword evidence="8 9" id="KW-0472">Membrane</keyword>
<evidence type="ECO:0000256" key="5">
    <source>
        <dbReference type="ARBA" id="ARBA00022679"/>
    </source>
</evidence>
<dbReference type="InterPro" id="IPR029044">
    <property type="entry name" value="Nucleotide-diphossugar_trans"/>
</dbReference>
<keyword evidence="7 9" id="KW-1133">Transmembrane helix</keyword>
<proteinExistence type="predicted"/>
<comment type="caution">
    <text evidence="10">The sequence shown here is derived from an EMBL/GenBank/DDBJ whole genome shotgun (WGS) entry which is preliminary data.</text>
</comment>
<dbReference type="GO" id="GO:0006679">
    <property type="term" value="P:glucosylceramide biosynthetic process"/>
    <property type="evidence" value="ECO:0007669"/>
    <property type="project" value="TreeGrafter"/>
</dbReference>
<dbReference type="InterPro" id="IPR017835">
    <property type="entry name" value="Hopen-assoc_HpnI"/>
</dbReference>
<dbReference type="PANTHER" id="PTHR12726">
    <property type="entry name" value="CERAMIDE GLUCOSYLTRANSFERASE"/>
    <property type="match status" value="1"/>
</dbReference>
<dbReference type="Proteomes" id="UP000321258">
    <property type="component" value="Unassembled WGS sequence"/>
</dbReference>
<organism evidence="10 11">
    <name type="scientific">Methylobacterium haplocladii</name>
    <dbReference type="NCBI Taxonomy" id="1176176"/>
    <lineage>
        <taxon>Bacteria</taxon>
        <taxon>Pseudomonadati</taxon>
        <taxon>Pseudomonadota</taxon>
        <taxon>Alphaproteobacteria</taxon>
        <taxon>Hyphomicrobiales</taxon>
        <taxon>Methylobacteriaceae</taxon>
        <taxon>Methylobacterium</taxon>
    </lineage>
</organism>
<accession>A0A512IVH0</accession>
<evidence type="ECO:0000313" key="10">
    <source>
        <dbReference type="EMBL" id="GEP01718.1"/>
    </source>
</evidence>
<protein>
    <submittedName>
        <fullName evidence="10">Glucosyltransferase</fullName>
    </submittedName>
</protein>
<dbReference type="Gene3D" id="3.90.550.10">
    <property type="entry name" value="Spore Coat Polysaccharide Biosynthesis Protein SpsA, Chain A"/>
    <property type="match status" value="1"/>
</dbReference>
<dbReference type="GO" id="GO:0016020">
    <property type="term" value="C:membrane"/>
    <property type="evidence" value="ECO:0007669"/>
    <property type="project" value="UniProtKB-SubCell"/>
</dbReference>
<evidence type="ECO:0000256" key="3">
    <source>
        <dbReference type="ARBA" id="ARBA00004991"/>
    </source>
</evidence>
<comment type="subcellular location">
    <subcellularLocation>
        <location evidence="1">Membrane</location>
        <topology evidence="1">Multi-pass membrane protein</topology>
    </subcellularLocation>
</comment>
<keyword evidence="6 9" id="KW-0812">Transmembrane</keyword>
<dbReference type="NCBIfam" id="TIGR03472">
    <property type="entry name" value="HpnI"/>
    <property type="match status" value="1"/>
</dbReference>
<evidence type="ECO:0000256" key="4">
    <source>
        <dbReference type="ARBA" id="ARBA00022676"/>
    </source>
</evidence>
<keyword evidence="5 10" id="KW-0808">Transferase</keyword>